<keyword evidence="1" id="KW-0472">Membrane</keyword>
<name>A0A4V4H9K9_MUSBA</name>
<gene>
    <name evidence="2" type="ORF">C4D60_Mb04t07110</name>
</gene>
<evidence type="ECO:0000256" key="1">
    <source>
        <dbReference type="SAM" id="Phobius"/>
    </source>
</evidence>
<comment type="caution">
    <text evidence="2">The sequence shown here is derived from an EMBL/GenBank/DDBJ whole genome shotgun (WGS) entry which is preliminary data.</text>
</comment>
<evidence type="ECO:0000313" key="2">
    <source>
        <dbReference type="EMBL" id="THU71965.1"/>
    </source>
</evidence>
<dbReference type="EMBL" id="PYDT01000001">
    <property type="protein sequence ID" value="THU71965.1"/>
    <property type="molecule type" value="Genomic_DNA"/>
</dbReference>
<protein>
    <submittedName>
        <fullName evidence="2">Uncharacterized protein</fullName>
    </submittedName>
</protein>
<reference evidence="2 3" key="1">
    <citation type="journal article" date="2019" name="Nat. Plants">
        <title>Genome sequencing of Musa balbisiana reveals subgenome evolution and function divergence in polyploid bananas.</title>
        <authorList>
            <person name="Yao X."/>
        </authorList>
    </citation>
    <scope>NUCLEOTIDE SEQUENCE [LARGE SCALE GENOMIC DNA]</scope>
    <source>
        <strain evidence="3">cv. DH-PKW</strain>
        <tissue evidence="2">Leaves</tissue>
    </source>
</reference>
<organism evidence="2 3">
    <name type="scientific">Musa balbisiana</name>
    <name type="common">Banana</name>
    <dbReference type="NCBI Taxonomy" id="52838"/>
    <lineage>
        <taxon>Eukaryota</taxon>
        <taxon>Viridiplantae</taxon>
        <taxon>Streptophyta</taxon>
        <taxon>Embryophyta</taxon>
        <taxon>Tracheophyta</taxon>
        <taxon>Spermatophyta</taxon>
        <taxon>Magnoliopsida</taxon>
        <taxon>Liliopsida</taxon>
        <taxon>Zingiberales</taxon>
        <taxon>Musaceae</taxon>
        <taxon>Musa</taxon>
    </lineage>
</organism>
<sequence>MICFAVSNSEKTIAQLKARGERLWAESGFCFWFLDGLIWASLPSKLRLLLDKVSHGIKLRLYFSCINKNYDVIDISTNTTKAGVCRSHSLESQQLGGRNDVPVHIKRYISCAAKLITTLTLFVCHVHHVVELERGLQGEKAKELKKMAMLNVHSPVFSACSVLMSLLFAYSASVQLDDPGKQISPSFLSFYFY</sequence>
<proteinExistence type="predicted"/>
<feature type="transmembrane region" description="Helical" evidence="1">
    <location>
        <begin position="150"/>
        <end position="170"/>
    </location>
</feature>
<keyword evidence="3" id="KW-1185">Reference proteome</keyword>
<evidence type="ECO:0000313" key="3">
    <source>
        <dbReference type="Proteomes" id="UP000317650"/>
    </source>
</evidence>
<keyword evidence="1" id="KW-1133">Transmembrane helix</keyword>
<dbReference type="AlphaFoldDB" id="A0A4V4H9K9"/>
<dbReference type="Proteomes" id="UP000317650">
    <property type="component" value="Chromosome 4"/>
</dbReference>
<accession>A0A4V4H9K9</accession>
<keyword evidence="1" id="KW-0812">Transmembrane</keyword>